<sequence length="90" mass="10371">MKLLILILSEMITTRHQKSEHRFLQELHITTIFSFYSNADKRSARLHGCCTRCARWPKVAKDANDEDDHLVAVNAVLQLNQSIDISCNDM</sequence>
<name>A0A1B0C4K4_9MUSC</name>
<dbReference type="VEuPathDB" id="VectorBase:GPPI048971"/>
<reference evidence="1" key="2">
    <citation type="submission" date="2020-05" db="UniProtKB">
        <authorList>
            <consortium name="EnsemblMetazoa"/>
        </authorList>
    </citation>
    <scope>IDENTIFICATION</scope>
    <source>
        <strain evidence="1">IAEA</strain>
    </source>
</reference>
<dbReference type="EnsemblMetazoa" id="GPPI048971-RA">
    <property type="protein sequence ID" value="GPPI048971-PA"/>
    <property type="gene ID" value="GPPI048971"/>
</dbReference>
<evidence type="ECO:0000313" key="1">
    <source>
        <dbReference type="EnsemblMetazoa" id="GPPI048971-PA"/>
    </source>
</evidence>
<accession>A0A1B0C4K4</accession>
<evidence type="ECO:0000313" key="2">
    <source>
        <dbReference type="Proteomes" id="UP000092460"/>
    </source>
</evidence>
<keyword evidence="2" id="KW-1185">Reference proteome</keyword>
<reference evidence="2" key="1">
    <citation type="submission" date="2015-01" db="EMBL/GenBank/DDBJ databases">
        <authorList>
            <person name="Aksoy S."/>
            <person name="Warren W."/>
            <person name="Wilson R.K."/>
        </authorList>
    </citation>
    <scope>NUCLEOTIDE SEQUENCE [LARGE SCALE GENOMIC DNA]</scope>
    <source>
        <strain evidence="2">IAEA</strain>
    </source>
</reference>
<dbReference type="AlphaFoldDB" id="A0A1B0C4K4"/>
<proteinExistence type="predicted"/>
<dbReference type="Proteomes" id="UP000092460">
    <property type="component" value="Unassembled WGS sequence"/>
</dbReference>
<dbReference type="EMBL" id="JXJN01025516">
    <property type="status" value="NOT_ANNOTATED_CDS"/>
    <property type="molecule type" value="Genomic_DNA"/>
</dbReference>
<organism evidence="1 2">
    <name type="scientific">Glossina palpalis gambiensis</name>
    <dbReference type="NCBI Taxonomy" id="67801"/>
    <lineage>
        <taxon>Eukaryota</taxon>
        <taxon>Metazoa</taxon>
        <taxon>Ecdysozoa</taxon>
        <taxon>Arthropoda</taxon>
        <taxon>Hexapoda</taxon>
        <taxon>Insecta</taxon>
        <taxon>Pterygota</taxon>
        <taxon>Neoptera</taxon>
        <taxon>Endopterygota</taxon>
        <taxon>Diptera</taxon>
        <taxon>Brachycera</taxon>
        <taxon>Muscomorpha</taxon>
        <taxon>Hippoboscoidea</taxon>
        <taxon>Glossinidae</taxon>
        <taxon>Glossina</taxon>
    </lineage>
</organism>
<protein>
    <submittedName>
        <fullName evidence="1">Uncharacterized protein</fullName>
    </submittedName>
</protein>